<feature type="active site" evidence="6">
    <location>
        <position position="170"/>
    </location>
</feature>
<dbReference type="EMBL" id="JANBOH010000093">
    <property type="protein sequence ID" value="KAJ1645697.1"/>
    <property type="molecule type" value="Genomic_DNA"/>
</dbReference>
<dbReference type="GO" id="GO:0006508">
    <property type="term" value="P:proteolysis"/>
    <property type="evidence" value="ECO:0007669"/>
    <property type="project" value="UniProtKB-KW"/>
</dbReference>
<feature type="active site" evidence="6">
    <location>
        <position position="18"/>
    </location>
</feature>
<reference evidence="8" key="1">
    <citation type="submission" date="2022-07" db="EMBL/GenBank/DDBJ databases">
        <title>Phylogenomic reconstructions and comparative analyses of Kickxellomycotina fungi.</title>
        <authorList>
            <person name="Reynolds N.K."/>
            <person name="Stajich J.E."/>
            <person name="Barry K."/>
            <person name="Grigoriev I.V."/>
            <person name="Crous P."/>
            <person name="Smith M.E."/>
        </authorList>
    </citation>
    <scope>NUCLEOTIDE SEQUENCE</scope>
    <source>
        <strain evidence="8">NBRC 105413</strain>
    </source>
</reference>
<feature type="domain" description="Josephin" evidence="7">
    <location>
        <begin position="5"/>
        <end position="217"/>
    </location>
</feature>
<evidence type="ECO:0000313" key="8">
    <source>
        <dbReference type="EMBL" id="KAJ1645697.1"/>
    </source>
</evidence>
<evidence type="ECO:0000256" key="5">
    <source>
        <dbReference type="ARBA" id="ARBA00022801"/>
    </source>
</evidence>
<gene>
    <name evidence="8" type="primary">JOSD2</name>
    <name evidence="8" type="ORF">LPJ64_002751</name>
</gene>
<accession>A0A9W7XJ35</accession>
<name>A0A9W7XJ35_9FUNG</name>
<dbReference type="PANTHER" id="PTHR13291">
    <property type="entry name" value="JOSEPHIN 1, 2"/>
    <property type="match status" value="1"/>
</dbReference>
<comment type="caution">
    <text evidence="8">The sequence shown here is derived from an EMBL/GenBank/DDBJ whole genome shotgun (WGS) entry which is preliminary data.</text>
</comment>
<dbReference type="PANTHER" id="PTHR13291:SF0">
    <property type="entry name" value="JOSEPHIN-LIKE PROTEIN"/>
    <property type="match status" value="1"/>
</dbReference>
<sequence length="217" mass="25234">MKLRDSPIYHERQSFWLCAKHSLNNVLQQELFTHADLERIATYLHEQHPEESGWLKFNSHKNFLGFGDYDVNVITAALHEHSYDLLWHDNRTPLDTVDLTACAGLIVHIQPTWFFRRGHWFAIKHFNHPITVPEVKETFVGQPRAARNDNDAEDAEHQEVTRGPGFWNLDSKLAFPEFLGSQRKLDRFLTDLRKKNRVHVLLIVPMKTPSTSSSSSI</sequence>
<keyword evidence="9" id="KW-1185">Reference proteome</keyword>
<dbReference type="GO" id="GO:0016579">
    <property type="term" value="P:protein deubiquitination"/>
    <property type="evidence" value="ECO:0007669"/>
    <property type="project" value="InterPro"/>
</dbReference>
<evidence type="ECO:0000256" key="3">
    <source>
        <dbReference type="ARBA" id="ARBA00022670"/>
    </source>
</evidence>
<dbReference type="Proteomes" id="UP001145021">
    <property type="component" value="Unassembled WGS sequence"/>
</dbReference>
<dbReference type="Gene3D" id="3.90.70.40">
    <property type="match status" value="1"/>
</dbReference>
<comment type="catalytic activity">
    <reaction evidence="1">
        <text>Thiol-dependent hydrolysis of ester, thioester, amide, peptide and isopeptide bonds formed by the C-terminal Gly of ubiquitin (a 76-residue protein attached to proteins as an intracellular targeting signal).</text>
        <dbReference type="EC" id="3.4.19.12"/>
    </reaction>
</comment>
<evidence type="ECO:0000256" key="2">
    <source>
        <dbReference type="ARBA" id="ARBA00012759"/>
    </source>
</evidence>
<keyword evidence="5 6" id="KW-0378">Hydrolase</keyword>
<evidence type="ECO:0000256" key="1">
    <source>
        <dbReference type="ARBA" id="ARBA00000707"/>
    </source>
</evidence>
<protein>
    <recommendedName>
        <fullName evidence="2">ubiquitinyl hydrolase 1</fullName>
        <ecNumber evidence="2">3.4.19.12</ecNumber>
    </recommendedName>
</protein>
<dbReference type="InterPro" id="IPR040053">
    <property type="entry name" value="JOSD1/2"/>
</dbReference>
<keyword evidence="3" id="KW-0645">Protease</keyword>
<dbReference type="PROSITE" id="PS50957">
    <property type="entry name" value="JOSEPHIN"/>
    <property type="match status" value="1"/>
</dbReference>
<dbReference type="EC" id="3.4.19.12" evidence="2"/>
<proteinExistence type="predicted"/>
<feature type="active site" evidence="6">
    <location>
        <position position="157"/>
    </location>
</feature>
<dbReference type="SMART" id="SM01246">
    <property type="entry name" value="Josephin"/>
    <property type="match status" value="1"/>
</dbReference>
<dbReference type="Pfam" id="PF02099">
    <property type="entry name" value="Josephin"/>
    <property type="match status" value="1"/>
</dbReference>
<dbReference type="InterPro" id="IPR006155">
    <property type="entry name" value="Josephin"/>
</dbReference>
<organism evidence="8 9">
    <name type="scientific">Coemansia asiatica</name>
    <dbReference type="NCBI Taxonomy" id="1052880"/>
    <lineage>
        <taxon>Eukaryota</taxon>
        <taxon>Fungi</taxon>
        <taxon>Fungi incertae sedis</taxon>
        <taxon>Zoopagomycota</taxon>
        <taxon>Kickxellomycotina</taxon>
        <taxon>Kickxellomycetes</taxon>
        <taxon>Kickxellales</taxon>
        <taxon>Kickxellaceae</taxon>
        <taxon>Coemansia</taxon>
    </lineage>
</organism>
<evidence type="ECO:0000256" key="4">
    <source>
        <dbReference type="ARBA" id="ARBA00022786"/>
    </source>
</evidence>
<dbReference type="GO" id="GO:0004843">
    <property type="term" value="F:cysteine-type deubiquitinase activity"/>
    <property type="evidence" value="ECO:0007669"/>
    <property type="project" value="UniProtKB-EC"/>
</dbReference>
<evidence type="ECO:0000256" key="6">
    <source>
        <dbReference type="PROSITE-ProRule" id="PRU00331"/>
    </source>
</evidence>
<dbReference type="AlphaFoldDB" id="A0A9W7XJ35"/>
<keyword evidence="4" id="KW-0833">Ubl conjugation pathway</keyword>
<evidence type="ECO:0000313" key="9">
    <source>
        <dbReference type="Proteomes" id="UP001145021"/>
    </source>
</evidence>
<evidence type="ECO:0000259" key="7">
    <source>
        <dbReference type="PROSITE" id="PS50957"/>
    </source>
</evidence>